<dbReference type="GeneID" id="14697530"/>
<dbReference type="KEGG" id="vg:14697530"/>
<dbReference type="Proteomes" id="UP000011294">
    <property type="component" value="Genome"/>
</dbReference>
<sequence>MDTYKTLTITSNKIFHVYNWNTISDIIKIISNKDLGIKFDAMRNIQEPQLSEGLKYRFEGLAYEIFNEETTEFKGFKFQAKFYYNRLQLTRSQYYNNIVAKNKMLRSFNLSTASIIEFDKYVIKHNNYVKPINS</sequence>
<evidence type="ECO:0000313" key="1">
    <source>
        <dbReference type="EMBL" id="AGE60533.1"/>
    </source>
</evidence>
<name>M1HM46_9CAUD</name>
<accession>M1HM46</accession>
<keyword evidence="2" id="KW-1185">Reference proteome</keyword>
<dbReference type="EMBL" id="KC465900">
    <property type="protein sequence ID" value="AGE60533.1"/>
    <property type="molecule type" value="Genomic_DNA"/>
</dbReference>
<dbReference type="RefSeq" id="YP_007517763.1">
    <property type="nucleotide sequence ID" value="NC_020482.1"/>
</dbReference>
<evidence type="ECO:0000313" key="2">
    <source>
        <dbReference type="Proteomes" id="UP000011294"/>
    </source>
</evidence>
<proteinExistence type="predicted"/>
<protein>
    <submittedName>
        <fullName evidence="1">Uncharacterized protein</fullName>
    </submittedName>
</protein>
<reference evidence="1 2" key="1">
    <citation type="journal article" date="2013" name="Nature">
        <title>Abundant SAR11 viruses in the ocean.</title>
        <authorList>
            <person name="Zhao Y."/>
            <person name="Temperton B."/>
            <person name="Thrash J.C."/>
            <person name="Schwalbach M.S."/>
            <person name="Vergin K.L."/>
            <person name="Landry Z.C."/>
            <person name="Ellisman M."/>
            <person name="Deerinck T."/>
            <person name="Sullivan M.B."/>
            <person name="Giovannoni S.J."/>
        </authorList>
    </citation>
    <scope>NUCLEOTIDE SEQUENCE [LARGE SCALE GENOMIC DNA]</scope>
</reference>
<organism evidence="1 2">
    <name type="scientific">Pelagibacter phage HTVC011P</name>
    <dbReference type="NCBI Taxonomy" id="1283078"/>
    <lineage>
        <taxon>Viruses</taxon>
        <taxon>Duplodnaviria</taxon>
        <taxon>Heunggongvirae</taxon>
        <taxon>Uroviricota</taxon>
        <taxon>Caudoviricetes</taxon>
        <taxon>Autographivirales</taxon>
        <taxon>Stopavirus</taxon>
        <taxon>Stopavirus HTVC011P</taxon>
    </lineage>
</organism>